<evidence type="ECO:0000313" key="7">
    <source>
        <dbReference type="EMBL" id="PXF45400.1"/>
    </source>
</evidence>
<comment type="pathway">
    <text evidence="1">Purine metabolism; urate degradation; (S)-allantoin from urate: step 1/3.</text>
</comment>
<evidence type="ECO:0000256" key="4">
    <source>
        <dbReference type="ARBA" id="ARBA00022631"/>
    </source>
</evidence>
<dbReference type="UniPathway" id="UPA00394">
    <property type="reaction ID" value="UER00650"/>
</dbReference>
<dbReference type="PANTHER" id="PTHR42874">
    <property type="entry name" value="URICASE"/>
    <property type="match status" value="1"/>
</dbReference>
<dbReference type="Gene3D" id="3.10.270.10">
    <property type="entry name" value="Urate Oxidase"/>
    <property type="match status" value="1"/>
</dbReference>
<dbReference type="PANTHER" id="PTHR42874:SF1">
    <property type="entry name" value="URICASE"/>
    <property type="match status" value="1"/>
</dbReference>
<dbReference type="SUPFAM" id="SSF55620">
    <property type="entry name" value="Tetrahydrobiopterin biosynthesis enzymes-like"/>
    <property type="match status" value="1"/>
</dbReference>
<dbReference type="GO" id="GO:0004846">
    <property type="term" value="F:urate oxidase activity"/>
    <property type="evidence" value="ECO:0007669"/>
    <property type="project" value="UniProtKB-EC"/>
</dbReference>
<evidence type="ECO:0000256" key="5">
    <source>
        <dbReference type="ARBA" id="ARBA00023002"/>
    </source>
</evidence>
<dbReference type="InterPro" id="IPR002042">
    <property type="entry name" value="Uricase"/>
</dbReference>
<comment type="similarity">
    <text evidence="2">Belongs to the uricase family.</text>
</comment>
<comment type="caution">
    <text evidence="7">The sequence shown here is derived from an EMBL/GenBank/DDBJ whole genome shotgun (WGS) entry which is preliminary data.</text>
</comment>
<evidence type="ECO:0000313" key="8">
    <source>
        <dbReference type="Proteomes" id="UP000247409"/>
    </source>
</evidence>
<dbReference type="EC" id="1.7.3.3" evidence="3"/>
<dbReference type="GO" id="GO:0006145">
    <property type="term" value="P:purine nucleobase catabolic process"/>
    <property type="evidence" value="ECO:0007669"/>
    <property type="project" value="TreeGrafter"/>
</dbReference>
<proteinExistence type="inferred from homology"/>
<dbReference type="Pfam" id="PF01014">
    <property type="entry name" value="Uricase"/>
    <property type="match status" value="1"/>
</dbReference>
<reference evidence="7 8" key="1">
    <citation type="journal article" date="2018" name="Mol. Biol. Evol.">
        <title>Analysis of the draft genome of the red seaweed Gracilariopsis chorda provides insights into genome size evolution in Rhodophyta.</title>
        <authorList>
            <person name="Lee J."/>
            <person name="Yang E.C."/>
            <person name="Graf L."/>
            <person name="Yang J.H."/>
            <person name="Qiu H."/>
            <person name="Zel Zion U."/>
            <person name="Chan C.X."/>
            <person name="Stephens T.G."/>
            <person name="Weber A.P.M."/>
            <person name="Boo G.H."/>
            <person name="Boo S.M."/>
            <person name="Kim K.M."/>
            <person name="Shin Y."/>
            <person name="Jung M."/>
            <person name="Lee S.J."/>
            <person name="Yim H.S."/>
            <person name="Lee J.H."/>
            <person name="Bhattacharya D."/>
            <person name="Yoon H.S."/>
        </authorList>
    </citation>
    <scope>NUCLEOTIDE SEQUENCE [LARGE SCALE GENOMIC DNA]</scope>
    <source>
        <strain evidence="7 8">SKKU-2015</strain>
        <tissue evidence="7">Whole body</tissue>
    </source>
</reference>
<keyword evidence="5" id="KW-0560">Oxidoreductase</keyword>
<protein>
    <recommendedName>
        <fullName evidence="3">factor independent urate hydroxylase</fullName>
        <ecNumber evidence="3">1.7.3.3</ecNumber>
    </recommendedName>
    <alternativeName>
        <fullName evidence="6">Urate oxidase</fullName>
    </alternativeName>
</protein>
<dbReference type="AlphaFoldDB" id="A0A2V3IW86"/>
<evidence type="ECO:0000256" key="2">
    <source>
        <dbReference type="ARBA" id="ARBA00009760"/>
    </source>
</evidence>
<accession>A0A2V3IW86</accession>
<keyword evidence="8" id="KW-1185">Reference proteome</keyword>
<organism evidence="7 8">
    <name type="scientific">Gracilariopsis chorda</name>
    <dbReference type="NCBI Taxonomy" id="448386"/>
    <lineage>
        <taxon>Eukaryota</taxon>
        <taxon>Rhodophyta</taxon>
        <taxon>Florideophyceae</taxon>
        <taxon>Rhodymeniophycidae</taxon>
        <taxon>Gracilariales</taxon>
        <taxon>Gracilariaceae</taxon>
        <taxon>Gracilariopsis</taxon>
    </lineage>
</organism>
<evidence type="ECO:0000256" key="1">
    <source>
        <dbReference type="ARBA" id="ARBA00004831"/>
    </source>
</evidence>
<dbReference type="EMBL" id="NBIV01000061">
    <property type="protein sequence ID" value="PXF45400.1"/>
    <property type="molecule type" value="Genomic_DNA"/>
</dbReference>
<dbReference type="PRINTS" id="PR00093">
    <property type="entry name" value="URICASE"/>
</dbReference>
<gene>
    <name evidence="7" type="ORF">BWQ96_04815</name>
</gene>
<dbReference type="STRING" id="448386.A0A2V3IW86"/>
<evidence type="ECO:0000256" key="6">
    <source>
        <dbReference type="ARBA" id="ARBA00031317"/>
    </source>
</evidence>
<dbReference type="OrthoDB" id="9992118at2759"/>
<evidence type="ECO:0000256" key="3">
    <source>
        <dbReference type="ARBA" id="ARBA00012598"/>
    </source>
</evidence>
<name>A0A2V3IW86_9FLOR</name>
<dbReference type="Proteomes" id="UP000247409">
    <property type="component" value="Unassembled WGS sequence"/>
</dbReference>
<keyword evidence="4" id="KW-0659">Purine metabolism</keyword>
<dbReference type="GO" id="GO:0019628">
    <property type="term" value="P:urate catabolic process"/>
    <property type="evidence" value="ECO:0007669"/>
    <property type="project" value="UniProtKB-UniPathway"/>
</dbReference>
<dbReference type="GO" id="GO:0005777">
    <property type="term" value="C:peroxisome"/>
    <property type="evidence" value="ECO:0007669"/>
    <property type="project" value="TreeGrafter"/>
</dbReference>
<sequence>MCDVFMNKDRVVLQSGLQSLSVMKTTQSGWANFLRDNYTTLPETTERILATTLDVKWTYTRTKLSELLRLDFDGIHRQIRDAALGQFFGPPKTGIYSKGVQETLFKMASAAIETVKEIDTVTFSLPNLHFLPCSLPVYQQNGILFEDDVFIPSDEPHGLITATVSRWKTARPPSTSSLRRSRL</sequence>